<dbReference type="PANTHER" id="PTHR40254">
    <property type="entry name" value="BLR0577 PROTEIN"/>
    <property type="match status" value="1"/>
</dbReference>
<evidence type="ECO:0000313" key="3">
    <source>
        <dbReference type="Proteomes" id="UP000198582"/>
    </source>
</evidence>
<gene>
    <name evidence="2" type="ORF">SAMN04489732_11988</name>
</gene>
<evidence type="ECO:0000259" key="1">
    <source>
        <dbReference type="Pfam" id="PF13454"/>
    </source>
</evidence>
<dbReference type="STRING" id="394193.SAMN04489732_11988"/>
<dbReference type="EMBL" id="FOEF01000019">
    <property type="protein sequence ID" value="SEP52206.1"/>
    <property type="molecule type" value="Genomic_DNA"/>
</dbReference>
<dbReference type="Proteomes" id="UP000198582">
    <property type="component" value="Unassembled WGS sequence"/>
</dbReference>
<dbReference type="SUPFAM" id="SSF51905">
    <property type="entry name" value="FAD/NAD(P)-binding domain"/>
    <property type="match status" value="1"/>
</dbReference>
<sequence>MTVGESLGSFAGIQRVADNSPGVQTIALRTDTITTKPGLWFVPHRLTSASALWDRVPPALAARTFDRVTDLATFTLAIVGAGPRGAGVLERLSANAPELLTGRRRLVVHLIDPFPPGAGRVWRYEQSPLLRMNSMPEDVTVFTDESVLIEGPVVPGPSLIEWVRQVREGRIGWDVPDGLREELDSLAATDFPTRQLQSLYLTWFYRKVVAELPPGIEVVEHRATAVHVEDGAPQRVWLAGVEEPVFADAVVFTVGHLDARPDPAERVLQDFAERHELAYYPAGYTADVDYSAVPPGEPVLVRGFGLAFVDLMLLLTEGRGGRFEELPGGGLRYHPSGAEPVLHVGSRRGVPYHAKTGYRLRGKPLQLPRFFDSYAIGKLCERPGPIDFRADVWPLIAKELAWAYYTELFTGHPDRVRMDFAVFADAFADTGWGTSEMDELVLAAVPGAEDRLDLEKLDRPLAGQHFDSAEEFGKVVREYVEADLARRADVRHSADLGAFMALLSVVGQLPALLYTGRLSATSQVSEMDGWFHGFFSYYASGPPPRRLEELLALADAGLISFLGAETLVTADEEAGVFTASGASFPETVTARTLIEARLPEPSIRRAADELLRQMHAEGIMAEETVPDPSGDHLPSGRIATRIGDSRLLDAAGSAHPYRFAMGPHTSIRSAAAFTRPRTNAISFRQNDALAREILKLVSVRDGSNRHEHPRAGCH</sequence>
<dbReference type="InterPro" id="IPR052189">
    <property type="entry name" value="L-asp_N-monooxygenase_NS-form"/>
</dbReference>
<keyword evidence="3" id="KW-1185">Reference proteome</keyword>
<feature type="domain" description="FAD-dependent urate hydroxylase HpyO/Asp monooxygenase CreE-like FAD/NAD(P)-binding" evidence="1">
    <location>
        <begin position="77"/>
        <end position="256"/>
    </location>
</feature>
<name>A0A1H8YJ74_9PSEU</name>
<dbReference type="PANTHER" id="PTHR40254:SF1">
    <property type="entry name" value="BLR0577 PROTEIN"/>
    <property type="match status" value="1"/>
</dbReference>
<dbReference type="AlphaFoldDB" id="A0A1H8YJ74"/>
<evidence type="ECO:0000313" key="2">
    <source>
        <dbReference type="EMBL" id="SEP52206.1"/>
    </source>
</evidence>
<dbReference type="Pfam" id="PF13454">
    <property type="entry name" value="NAD_binding_9"/>
    <property type="match status" value="1"/>
</dbReference>
<dbReference type="InterPro" id="IPR038732">
    <property type="entry name" value="HpyO/CreE_NAD-binding"/>
</dbReference>
<protein>
    <submittedName>
        <fullName evidence="2">FAD-NAD(P)-binding</fullName>
    </submittedName>
</protein>
<reference evidence="2 3" key="1">
    <citation type="submission" date="2016-10" db="EMBL/GenBank/DDBJ databases">
        <authorList>
            <person name="de Groot N.N."/>
        </authorList>
    </citation>
    <scope>NUCLEOTIDE SEQUENCE [LARGE SCALE GENOMIC DNA]</scope>
    <source>
        <strain evidence="2 3">DSM 44993</strain>
    </source>
</reference>
<accession>A0A1H8YJ74</accession>
<dbReference type="InterPro" id="IPR036188">
    <property type="entry name" value="FAD/NAD-bd_sf"/>
</dbReference>
<organism evidence="2 3">
    <name type="scientific">Amycolatopsis saalfeldensis</name>
    <dbReference type="NCBI Taxonomy" id="394193"/>
    <lineage>
        <taxon>Bacteria</taxon>
        <taxon>Bacillati</taxon>
        <taxon>Actinomycetota</taxon>
        <taxon>Actinomycetes</taxon>
        <taxon>Pseudonocardiales</taxon>
        <taxon>Pseudonocardiaceae</taxon>
        <taxon>Amycolatopsis</taxon>
    </lineage>
</organism>
<proteinExistence type="predicted"/>